<dbReference type="PROSITE" id="PS00107">
    <property type="entry name" value="PROTEIN_KINASE_ATP"/>
    <property type="match status" value="1"/>
</dbReference>
<dbReference type="Pfam" id="PF00069">
    <property type="entry name" value="Pkinase"/>
    <property type="match status" value="2"/>
</dbReference>
<protein>
    <recommendedName>
        <fullName evidence="6">Protein kinase domain-containing protein</fullName>
    </recommendedName>
</protein>
<accession>A0A7S3G1Z4</accession>
<evidence type="ECO:0000259" key="6">
    <source>
        <dbReference type="PROSITE" id="PS50011"/>
    </source>
</evidence>
<dbReference type="GO" id="GO:0004674">
    <property type="term" value="F:protein serine/threonine kinase activity"/>
    <property type="evidence" value="ECO:0007669"/>
    <property type="project" value="TreeGrafter"/>
</dbReference>
<dbReference type="AlphaFoldDB" id="A0A7S3G1Z4"/>
<proteinExistence type="inferred from homology"/>
<dbReference type="InterPro" id="IPR011009">
    <property type="entry name" value="Kinase-like_dom_sf"/>
</dbReference>
<dbReference type="GO" id="GO:0005634">
    <property type="term" value="C:nucleus"/>
    <property type="evidence" value="ECO:0007669"/>
    <property type="project" value="TreeGrafter"/>
</dbReference>
<evidence type="ECO:0000256" key="5">
    <source>
        <dbReference type="SAM" id="MobiDB-lite"/>
    </source>
</evidence>
<feature type="compositionally biased region" description="Low complexity" evidence="5">
    <location>
        <begin position="489"/>
        <end position="502"/>
    </location>
</feature>
<comment type="similarity">
    <text evidence="1">Belongs to the protein kinase superfamily. CMGC Ser/Thr protein kinase family. CDC2/CDKX subfamily.</text>
</comment>
<dbReference type="PROSITE" id="PS50011">
    <property type="entry name" value="PROTEIN_KINASE_DOM"/>
    <property type="match status" value="1"/>
</dbReference>
<feature type="compositionally biased region" description="Basic residues" evidence="5">
    <location>
        <begin position="402"/>
        <end position="413"/>
    </location>
</feature>
<feature type="domain" description="Protein kinase" evidence="6">
    <location>
        <begin position="23"/>
        <end position="376"/>
    </location>
</feature>
<evidence type="ECO:0000256" key="2">
    <source>
        <dbReference type="ARBA" id="ARBA00022741"/>
    </source>
</evidence>
<reference evidence="7" key="1">
    <citation type="submission" date="2021-01" db="EMBL/GenBank/DDBJ databases">
        <authorList>
            <person name="Corre E."/>
            <person name="Pelletier E."/>
            <person name="Niang G."/>
            <person name="Scheremetjew M."/>
            <person name="Finn R."/>
            <person name="Kale V."/>
            <person name="Holt S."/>
            <person name="Cochrane G."/>
            <person name="Meng A."/>
            <person name="Brown T."/>
            <person name="Cohen L."/>
        </authorList>
    </citation>
    <scope>NUCLEOTIDE SEQUENCE</scope>
    <source>
        <strain evidence="7">NIES-2562</strain>
    </source>
</reference>
<feature type="region of interest" description="Disordered" evidence="5">
    <location>
        <begin position="458"/>
        <end position="630"/>
    </location>
</feature>
<evidence type="ECO:0000256" key="3">
    <source>
        <dbReference type="ARBA" id="ARBA00022840"/>
    </source>
</evidence>
<keyword evidence="3 4" id="KW-0067">ATP-binding</keyword>
<dbReference type="InterPro" id="IPR000719">
    <property type="entry name" value="Prot_kinase_dom"/>
</dbReference>
<dbReference type="InterPro" id="IPR008271">
    <property type="entry name" value="Ser/Thr_kinase_AS"/>
</dbReference>
<dbReference type="InterPro" id="IPR017441">
    <property type="entry name" value="Protein_kinase_ATP_BS"/>
</dbReference>
<sequence>MEGSWVLEEGEDPLWQFCSLDEFEGKRIVGEGTYGKVYEVTHVKTQKKYAMKKIRFFERQGKPGVKPMVLREISFLQEVSHPCIVKLKGAFLKKASVRLIFEFFEADLYKAVHSGFPFSPDEVRVVMRRLLRAMSHIHSLGIVHRDVKASNLLLAERGELCLCDFGFARRRLLPEVEESERKRAIEKINSDVFHDDIESSLDRFGGSQTTYADDPYLHVDEGEALAWDERRAELLASSTARELTCTISHTFYKAPEVILGCHTYGAPTDMWAVGVVMSELLNEGKLIMEGNGDIAQLDRIFDVRGRPAADEWPEAQEYTEASMFDFSEPLPKKELKSLLRPSDALTDAAVDLLDRLLEVKSTQRITADEALKHPFFEGADDLNDEEVLKGLFVRLNEHIKEKKKRQMGRRRSSLRSQYGHEASPMNRPFGGQAFSGFSPGIGISPLPFNVTGMMATPATEERHPGLRLSFGGEDSFGQVNGAGSQSKESPAVSGSGVGSPPVTRMESLLLNSVQRSGSTKRRRSGGEGAAGSERINTRYSPQLEVSGQPTRLGSANGVFESELEEGASKRRELPVDPSPEGERGQRRSKRDRLSVGEQSVTKSFDFRDDGGDEEGGDGTTGMEMEERRQE</sequence>
<feature type="compositionally biased region" description="Polar residues" evidence="5">
    <location>
        <begin position="477"/>
        <end position="488"/>
    </location>
</feature>
<gene>
    <name evidence="7" type="ORF">PBIL07802_LOCUS6270</name>
</gene>
<organism evidence="7">
    <name type="scientific">Palpitomonas bilix</name>
    <dbReference type="NCBI Taxonomy" id="652834"/>
    <lineage>
        <taxon>Eukaryota</taxon>
        <taxon>Eukaryota incertae sedis</taxon>
    </lineage>
</organism>
<feature type="compositionally biased region" description="Basic and acidic residues" evidence="5">
    <location>
        <begin position="566"/>
        <end position="585"/>
    </location>
</feature>
<dbReference type="GO" id="GO:0005524">
    <property type="term" value="F:ATP binding"/>
    <property type="evidence" value="ECO:0007669"/>
    <property type="project" value="UniProtKB-UniRule"/>
</dbReference>
<dbReference type="Gene3D" id="1.10.510.10">
    <property type="entry name" value="Transferase(Phosphotransferase) domain 1"/>
    <property type="match status" value="2"/>
</dbReference>
<keyword evidence="2 4" id="KW-0547">Nucleotide-binding</keyword>
<dbReference type="EMBL" id="HBIB01009882">
    <property type="protein sequence ID" value="CAE0244095.1"/>
    <property type="molecule type" value="Transcribed_RNA"/>
</dbReference>
<dbReference type="SUPFAM" id="SSF56112">
    <property type="entry name" value="Protein kinase-like (PK-like)"/>
    <property type="match status" value="1"/>
</dbReference>
<dbReference type="InterPro" id="IPR050108">
    <property type="entry name" value="CDK"/>
</dbReference>
<dbReference type="SMART" id="SM00220">
    <property type="entry name" value="S_TKc"/>
    <property type="match status" value="1"/>
</dbReference>
<feature type="compositionally biased region" description="Polar residues" evidence="5">
    <location>
        <begin position="537"/>
        <end position="553"/>
    </location>
</feature>
<name>A0A7S3G1Z4_9EUKA</name>
<dbReference type="PROSITE" id="PS00108">
    <property type="entry name" value="PROTEIN_KINASE_ST"/>
    <property type="match status" value="1"/>
</dbReference>
<evidence type="ECO:0000256" key="4">
    <source>
        <dbReference type="PROSITE-ProRule" id="PRU10141"/>
    </source>
</evidence>
<evidence type="ECO:0000313" key="7">
    <source>
        <dbReference type="EMBL" id="CAE0244095.1"/>
    </source>
</evidence>
<dbReference type="PANTHER" id="PTHR24056">
    <property type="entry name" value="CELL DIVISION PROTEIN KINASE"/>
    <property type="match status" value="1"/>
</dbReference>
<evidence type="ECO:0000256" key="1">
    <source>
        <dbReference type="ARBA" id="ARBA00006485"/>
    </source>
</evidence>
<feature type="region of interest" description="Disordered" evidence="5">
    <location>
        <begin position="402"/>
        <end position="427"/>
    </location>
</feature>
<feature type="binding site" evidence="4">
    <location>
        <position position="52"/>
    </location>
    <ligand>
        <name>ATP</name>
        <dbReference type="ChEBI" id="CHEBI:30616"/>
    </ligand>
</feature>